<dbReference type="RefSeq" id="WP_328958611.1">
    <property type="nucleotide sequence ID" value="NZ_CP108110.1"/>
</dbReference>
<evidence type="ECO:0000313" key="3">
    <source>
        <dbReference type="Proteomes" id="UP001432222"/>
    </source>
</evidence>
<name>A0ABZ1UAR4_9ACTN</name>
<feature type="chain" id="PRO_5046763577" description="DUF11 domain-containing protein" evidence="1">
    <location>
        <begin position="30"/>
        <end position="162"/>
    </location>
</feature>
<evidence type="ECO:0000313" key="2">
    <source>
        <dbReference type="EMBL" id="WUQ88059.1"/>
    </source>
</evidence>
<accession>A0ABZ1UAR4</accession>
<dbReference type="Proteomes" id="UP001432222">
    <property type="component" value="Chromosome"/>
</dbReference>
<keyword evidence="3" id="KW-1185">Reference proteome</keyword>
<organism evidence="2 3">
    <name type="scientific">Kitasatospora purpeofusca</name>
    <dbReference type="NCBI Taxonomy" id="67352"/>
    <lineage>
        <taxon>Bacteria</taxon>
        <taxon>Bacillati</taxon>
        <taxon>Actinomycetota</taxon>
        <taxon>Actinomycetes</taxon>
        <taxon>Kitasatosporales</taxon>
        <taxon>Streptomycetaceae</taxon>
        <taxon>Kitasatospora</taxon>
    </lineage>
</organism>
<dbReference type="EMBL" id="CP108110">
    <property type="protein sequence ID" value="WUQ88059.1"/>
    <property type="molecule type" value="Genomic_DNA"/>
</dbReference>
<feature type="signal peptide" evidence="1">
    <location>
        <begin position="1"/>
        <end position="29"/>
    </location>
</feature>
<proteinExistence type="predicted"/>
<gene>
    <name evidence="2" type="ORF">OHA16_36785</name>
</gene>
<sequence>MSVMSRLLLSRALRAACAAVLLGAGPAAADACAAGAAGADLAVFAADPAPVHDGGSTLLHPVVTNTGGTATAVPFTLYVHLPPGVAGTGKSPGATCTTLPHGHTVACTVPAGLAPGAPVTAEVRISVASGMDPEVLDGNVEAELADDPTPENNSSTFRITVI</sequence>
<protein>
    <recommendedName>
        <fullName evidence="4">DUF11 domain-containing protein</fullName>
    </recommendedName>
</protein>
<reference evidence="2" key="1">
    <citation type="submission" date="2022-10" db="EMBL/GenBank/DDBJ databases">
        <title>The complete genomes of actinobacterial strains from the NBC collection.</title>
        <authorList>
            <person name="Joergensen T.S."/>
            <person name="Alvarez Arevalo M."/>
            <person name="Sterndorff E.B."/>
            <person name="Faurdal D."/>
            <person name="Vuksanovic O."/>
            <person name="Mourched A.-S."/>
            <person name="Charusanti P."/>
            <person name="Shaw S."/>
            <person name="Blin K."/>
            <person name="Weber T."/>
        </authorList>
    </citation>
    <scope>NUCLEOTIDE SEQUENCE</scope>
    <source>
        <strain evidence="2">NBC_00222</strain>
    </source>
</reference>
<evidence type="ECO:0008006" key="4">
    <source>
        <dbReference type="Google" id="ProtNLM"/>
    </source>
</evidence>
<evidence type="ECO:0000256" key="1">
    <source>
        <dbReference type="SAM" id="SignalP"/>
    </source>
</evidence>
<keyword evidence="1" id="KW-0732">Signal</keyword>